<evidence type="ECO:0000256" key="1">
    <source>
        <dbReference type="ARBA" id="ARBA00022500"/>
    </source>
</evidence>
<accession>A0A9X6ZPN3</accession>
<dbReference type="GO" id="GO:0016787">
    <property type="term" value="F:hydrolase activity"/>
    <property type="evidence" value="ECO:0007669"/>
    <property type="project" value="UniProtKB-KW"/>
</dbReference>
<dbReference type="Proteomes" id="UP000224003">
    <property type="component" value="Unassembled WGS sequence"/>
</dbReference>
<name>A0A9X6ZPN3_BACTU</name>
<protein>
    <submittedName>
        <fullName evidence="4">CheY-P-specific phosphatase CheC</fullName>
    </submittedName>
</protein>
<keyword evidence="2" id="KW-0378">Hydrolase</keyword>
<dbReference type="Pfam" id="PF04509">
    <property type="entry name" value="CheC"/>
    <property type="match status" value="1"/>
</dbReference>
<dbReference type="PANTHER" id="PTHR43693">
    <property type="entry name" value="PROTEIN PHOSPHATASE CHEZ"/>
    <property type="match status" value="1"/>
</dbReference>
<proteinExistence type="predicted"/>
<evidence type="ECO:0000259" key="3">
    <source>
        <dbReference type="Pfam" id="PF04509"/>
    </source>
</evidence>
<dbReference type="AlphaFoldDB" id="A0A9X6ZPN3"/>
<dbReference type="InterPro" id="IPR007597">
    <property type="entry name" value="CheC"/>
</dbReference>
<organism evidence="4 5">
    <name type="scientific">Bacillus thuringiensis</name>
    <dbReference type="NCBI Taxonomy" id="1428"/>
    <lineage>
        <taxon>Bacteria</taxon>
        <taxon>Bacillati</taxon>
        <taxon>Bacillota</taxon>
        <taxon>Bacilli</taxon>
        <taxon>Bacillales</taxon>
        <taxon>Bacillaceae</taxon>
        <taxon>Bacillus</taxon>
        <taxon>Bacillus cereus group</taxon>
    </lineage>
</organism>
<sequence>MIQKLNEIHLDALKEVGNIGVANAATSLSILLNRTIDITIPSVDIVDIEDICEFVGGEEEIVNAVFFRVIGDFEGNFFLIIKEHSLKKLVHNLYTENHLNMSNNVEMDYSLFNEFGNILAASYVSSLSDLICSRLSLTVPQSAKDMAGAILTYGIHSYGEIGNDAMIINTSFYYDNEKIEGYMLFLPEPNTLHSFFNKFGIGF</sequence>
<dbReference type="InterPro" id="IPR050992">
    <property type="entry name" value="CheZ_family_phosphatases"/>
</dbReference>
<dbReference type="EMBL" id="NUVX01000129">
    <property type="protein sequence ID" value="PFJ24687.1"/>
    <property type="molecule type" value="Genomic_DNA"/>
</dbReference>
<dbReference type="SUPFAM" id="SSF103039">
    <property type="entry name" value="CheC-like"/>
    <property type="match status" value="1"/>
</dbReference>
<dbReference type="PANTHER" id="PTHR43693:SF1">
    <property type="entry name" value="PROTEIN PHOSPHATASE CHEZ"/>
    <property type="match status" value="1"/>
</dbReference>
<feature type="domain" description="CheC-like protein" evidence="3">
    <location>
        <begin position="8"/>
        <end position="43"/>
    </location>
</feature>
<evidence type="ECO:0000313" key="4">
    <source>
        <dbReference type="EMBL" id="PFJ24687.1"/>
    </source>
</evidence>
<dbReference type="Gene3D" id="3.40.1550.10">
    <property type="entry name" value="CheC-like"/>
    <property type="match status" value="1"/>
</dbReference>
<evidence type="ECO:0000313" key="5">
    <source>
        <dbReference type="Proteomes" id="UP000224003"/>
    </source>
</evidence>
<keyword evidence="1" id="KW-0145">Chemotaxis</keyword>
<gene>
    <name evidence="4" type="ORF">COJ15_36385</name>
</gene>
<dbReference type="GO" id="GO:0006935">
    <property type="term" value="P:chemotaxis"/>
    <property type="evidence" value="ECO:0007669"/>
    <property type="project" value="UniProtKB-KW"/>
</dbReference>
<reference evidence="4 5" key="1">
    <citation type="submission" date="2017-09" db="EMBL/GenBank/DDBJ databases">
        <title>Large-scale bioinformatics analysis of Bacillus genomes uncovers conserved roles of natural products in bacterial physiology.</title>
        <authorList>
            <consortium name="Agbiome Team Llc"/>
            <person name="Bleich R.M."/>
            <person name="Grubbs K.J."/>
            <person name="Santa Maria K.C."/>
            <person name="Allen S.E."/>
            <person name="Farag S."/>
            <person name="Shank E.A."/>
            <person name="Bowers A."/>
        </authorList>
    </citation>
    <scope>NUCLEOTIDE SEQUENCE [LARGE SCALE GENOMIC DNA]</scope>
    <source>
        <strain evidence="4 5">AFS085496</strain>
    </source>
</reference>
<evidence type="ECO:0000256" key="2">
    <source>
        <dbReference type="ARBA" id="ARBA00022801"/>
    </source>
</evidence>
<dbReference type="CDD" id="cd17909">
    <property type="entry name" value="CheC_ClassI"/>
    <property type="match status" value="1"/>
</dbReference>
<comment type="caution">
    <text evidence="4">The sequence shown here is derived from an EMBL/GenBank/DDBJ whole genome shotgun (WGS) entry which is preliminary data.</text>
</comment>
<dbReference type="RefSeq" id="WP_098517943.1">
    <property type="nucleotide sequence ID" value="NZ_NUVX01000129.1"/>
</dbReference>
<dbReference type="InterPro" id="IPR028976">
    <property type="entry name" value="CheC-like_sf"/>
</dbReference>